<sequence length="251" mass="28967">MKILLSPSKNLNENLSLKGESVPFFLGQSKIIQEKLKSLSPAELASLHEINSKLAELNYRRNQQWSVERLLEKGTPALFTFFGDVYRGLDVNSLSVEALEYLNDKILILSGLYGILRAWDKMLPYRLEMGTKISIDSFPDLYHFWKRPITEFLTSTNDDFILNLASNEYASAIDFSKVEKPVYTATFLDKVKGKYRPVNIFLKRARGLMVRYIALYQISSPEGIMAFDLENYKYNEELSNETTFVFVRDPK</sequence>
<keyword evidence="3" id="KW-1185">Reference proteome</keyword>
<reference evidence="2 3" key="1">
    <citation type="submission" date="2018-07" db="EMBL/GenBank/DDBJ databases">
        <title>Genomic Encyclopedia of Type Strains, Phase IV (KMG-IV): sequencing the most valuable type-strain genomes for metagenomic binning, comparative biology and taxonomic classification.</title>
        <authorList>
            <person name="Goeker M."/>
        </authorList>
    </citation>
    <scope>NUCLEOTIDE SEQUENCE [LARGE SCALE GENOMIC DNA]</scope>
    <source>
        <strain evidence="2 3">DSM 21410</strain>
    </source>
</reference>
<dbReference type="InterPro" id="IPR005583">
    <property type="entry name" value="YaaA"/>
</dbReference>
<dbReference type="AlphaFoldDB" id="A0A369A7K0"/>
<proteinExistence type="inferred from homology"/>
<evidence type="ECO:0000313" key="2">
    <source>
        <dbReference type="EMBL" id="RCX05332.1"/>
    </source>
</evidence>
<dbReference type="RefSeq" id="WP_170125679.1">
    <property type="nucleotide sequence ID" value="NZ_BHZF01000001.1"/>
</dbReference>
<dbReference type="Proteomes" id="UP000253517">
    <property type="component" value="Unassembled WGS sequence"/>
</dbReference>
<evidence type="ECO:0000313" key="3">
    <source>
        <dbReference type="Proteomes" id="UP000253517"/>
    </source>
</evidence>
<dbReference type="HAMAP" id="MF_00652">
    <property type="entry name" value="UPF0246"/>
    <property type="match status" value="1"/>
</dbReference>
<dbReference type="PANTHER" id="PTHR30283:SF4">
    <property type="entry name" value="PEROXIDE STRESS RESISTANCE PROTEIN YAAA"/>
    <property type="match status" value="1"/>
</dbReference>
<gene>
    <name evidence="2" type="ORF">DES35_101617</name>
</gene>
<dbReference type="GO" id="GO:0033194">
    <property type="term" value="P:response to hydroperoxide"/>
    <property type="evidence" value="ECO:0007669"/>
    <property type="project" value="TreeGrafter"/>
</dbReference>
<name>A0A369A7K0_9FLAO</name>
<organism evidence="2 3">
    <name type="scientific">Schleiferia thermophila</name>
    <dbReference type="NCBI Taxonomy" id="884107"/>
    <lineage>
        <taxon>Bacteria</taxon>
        <taxon>Pseudomonadati</taxon>
        <taxon>Bacteroidota</taxon>
        <taxon>Flavobacteriia</taxon>
        <taxon>Flavobacteriales</taxon>
        <taxon>Schleiferiaceae</taxon>
        <taxon>Schleiferia</taxon>
    </lineage>
</organism>
<accession>A0A369A7K0</accession>
<comment type="similarity">
    <text evidence="1">Belongs to the UPF0246 family.</text>
</comment>
<comment type="caution">
    <text evidence="2">The sequence shown here is derived from an EMBL/GenBank/DDBJ whole genome shotgun (WGS) entry which is preliminary data.</text>
</comment>
<dbReference type="GO" id="GO:0005829">
    <property type="term" value="C:cytosol"/>
    <property type="evidence" value="ECO:0007669"/>
    <property type="project" value="TreeGrafter"/>
</dbReference>
<dbReference type="PANTHER" id="PTHR30283">
    <property type="entry name" value="PEROXIDE STRESS RESPONSE PROTEIN YAAA"/>
    <property type="match status" value="1"/>
</dbReference>
<dbReference type="EMBL" id="QPJS01000001">
    <property type="protein sequence ID" value="RCX05332.1"/>
    <property type="molecule type" value="Genomic_DNA"/>
</dbReference>
<protein>
    <recommendedName>
        <fullName evidence="1">UPF0246 protein DES35_101617</fullName>
    </recommendedName>
</protein>
<evidence type="ECO:0000256" key="1">
    <source>
        <dbReference type="HAMAP-Rule" id="MF_00652"/>
    </source>
</evidence>
<dbReference type="Pfam" id="PF03883">
    <property type="entry name" value="H2O2_YaaD"/>
    <property type="match status" value="1"/>
</dbReference>